<dbReference type="Proteomes" id="UP000319859">
    <property type="component" value="Unassembled WGS sequence"/>
</dbReference>
<proteinExistence type="predicted"/>
<gene>
    <name evidence="7" type="ORF">FBZ87_11645</name>
    <name evidence="6" type="ORF">FBZ88_10970</name>
    <name evidence="5" type="ORF">FBZ89_11043</name>
</gene>
<dbReference type="InterPro" id="IPR000485">
    <property type="entry name" value="AsnC-type_HTH_dom"/>
</dbReference>
<evidence type="ECO:0000256" key="2">
    <source>
        <dbReference type="ARBA" id="ARBA00023125"/>
    </source>
</evidence>
<accession>A0A560J4N5</accession>
<keyword evidence="2" id="KW-0238">DNA-binding</keyword>
<dbReference type="InterPro" id="IPR019888">
    <property type="entry name" value="Tscrpt_reg_AsnC-like"/>
</dbReference>
<dbReference type="GO" id="GO:0043200">
    <property type="term" value="P:response to amino acid"/>
    <property type="evidence" value="ECO:0007669"/>
    <property type="project" value="TreeGrafter"/>
</dbReference>
<name>A0A560J4N5_9PROT</name>
<dbReference type="SUPFAM" id="SSF46785">
    <property type="entry name" value="Winged helix' DNA-binding domain"/>
    <property type="match status" value="1"/>
</dbReference>
<dbReference type="RefSeq" id="WP_145613669.1">
    <property type="nucleotide sequence ID" value="NZ_VITN01000010.1"/>
</dbReference>
<feature type="domain" description="HTH asnC-type" evidence="4">
    <location>
        <begin position="14"/>
        <end position="74"/>
    </location>
</feature>
<evidence type="ECO:0000313" key="7">
    <source>
        <dbReference type="EMBL" id="TWB66081.1"/>
    </source>
</evidence>
<evidence type="ECO:0000313" key="5">
    <source>
        <dbReference type="EMBL" id="TWB18398.1"/>
    </source>
</evidence>
<dbReference type="OrthoDB" id="9809462at2"/>
<dbReference type="Proteomes" id="UP000320516">
    <property type="component" value="Unassembled WGS sequence"/>
</dbReference>
<organism evidence="7 10">
    <name type="scientific">Nitrospirillum amazonense</name>
    <dbReference type="NCBI Taxonomy" id="28077"/>
    <lineage>
        <taxon>Bacteria</taxon>
        <taxon>Pseudomonadati</taxon>
        <taxon>Pseudomonadota</taxon>
        <taxon>Alphaproteobacteria</taxon>
        <taxon>Rhodospirillales</taxon>
        <taxon>Azospirillaceae</taxon>
        <taxon>Nitrospirillum</taxon>
    </lineage>
</organism>
<dbReference type="PANTHER" id="PTHR30154:SF34">
    <property type="entry name" value="TRANSCRIPTIONAL REGULATOR AZLB"/>
    <property type="match status" value="1"/>
</dbReference>
<comment type="caution">
    <text evidence="7">The sequence shown here is derived from an EMBL/GenBank/DDBJ whole genome shotgun (WGS) entry which is preliminary data.</text>
</comment>
<keyword evidence="8" id="KW-1185">Reference proteome</keyword>
<dbReference type="Gene3D" id="1.10.10.10">
    <property type="entry name" value="Winged helix-like DNA-binding domain superfamily/Winged helix DNA-binding domain"/>
    <property type="match status" value="1"/>
</dbReference>
<dbReference type="GO" id="GO:0043565">
    <property type="term" value="F:sequence-specific DNA binding"/>
    <property type="evidence" value="ECO:0007669"/>
    <property type="project" value="InterPro"/>
</dbReference>
<dbReference type="EMBL" id="VITV01000016">
    <property type="protein sequence ID" value="TWB66081.1"/>
    <property type="molecule type" value="Genomic_DNA"/>
</dbReference>
<dbReference type="Pfam" id="PF01037">
    <property type="entry name" value="AsnC_trans_reg"/>
    <property type="match status" value="1"/>
</dbReference>
<dbReference type="AlphaFoldDB" id="A0A560J4N5"/>
<dbReference type="PANTHER" id="PTHR30154">
    <property type="entry name" value="LEUCINE-RESPONSIVE REGULATORY PROTEIN"/>
    <property type="match status" value="1"/>
</dbReference>
<protein>
    <submittedName>
        <fullName evidence="7">Lrp/AsnC family transcriptional regulator for asnA, asnC and gidA</fullName>
    </submittedName>
</protein>
<evidence type="ECO:0000313" key="9">
    <source>
        <dbReference type="Proteomes" id="UP000319859"/>
    </source>
</evidence>
<evidence type="ECO:0000313" key="10">
    <source>
        <dbReference type="Proteomes" id="UP000320516"/>
    </source>
</evidence>
<dbReference type="EMBL" id="VITO01000009">
    <property type="protein sequence ID" value="TWB25673.1"/>
    <property type="molecule type" value="Genomic_DNA"/>
</dbReference>
<dbReference type="PROSITE" id="PS50956">
    <property type="entry name" value="HTH_ASNC_2"/>
    <property type="match status" value="1"/>
</dbReference>
<dbReference type="Proteomes" id="UP000316545">
    <property type="component" value="Unassembled WGS sequence"/>
</dbReference>
<dbReference type="SMART" id="SM00344">
    <property type="entry name" value="HTH_ASNC"/>
    <property type="match status" value="1"/>
</dbReference>
<dbReference type="InterPro" id="IPR019887">
    <property type="entry name" value="Tscrpt_reg_AsnC/Lrp_C"/>
</dbReference>
<evidence type="ECO:0000313" key="6">
    <source>
        <dbReference type="EMBL" id="TWB25673.1"/>
    </source>
</evidence>
<dbReference type="Pfam" id="PF13412">
    <property type="entry name" value="HTH_24"/>
    <property type="match status" value="1"/>
</dbReference>
<evidence type="ECO:0000256" key="3">
    <source>
        <dbReference type="ARBA" id="ARBA00023163"/>
    </source>
</evidence>
<evidence type="ECO:0000256" key="1">
    <source>
        <dbReference type="ARBA" id="ARBA00023015"/>
    </source>
</evidence>
<reference evidence="8 9" key="1">
    <citation type="submission" date="2019-06" db="EMBL/GenBank/DDBJ databases">
        <title>Genomic Encyclopedia of Type Strains, Phase IV (KMG-V): Genome sequencing to study the core and pangenomes of soil and plant-associated prokaryotes.</title>
        <authorList>
            <person name="Whitman W."/>
        </authorList>
    </citation>
    <scope>NUCLEOTIDE SEQUENCE [LARGE SCALE GENOMIC DNA]</scope>
    <source>
        <strain evidence="6 8">BR 11865</strain>
        <strain evidence="5 9">BR 11880</strain>
        <strain evidence="7 10">BR 12005</strain>
    </source>
</reference>
<dbReference type="InterPro" id="IPR036388">
    <property type="entry name" value="WH-like_DNA-bd_sf"/>
</dbReference>
<dbReference type="SUPFAM" id="SSF54909">
    <property type="entry name" value="Dimeric alpha+beta barrel"/>
    <property type="match status" value="1"/>
</dbReference>
<keyword evidence="3" id="KW-0804">Transcription</keyword>
<evidence type="ECO:0000259" key="4">
    <source>
        <dbReference type="PROSITE" id="PS50956"/>
    </source>
</evidence>
<dbReference type="GO" id="GO:0005829">
    <property type="term" value="C:cytosol"/>
    <property type="evidence" value="ECO:0007669"/>
    <property type="project" value="TreeGrafter"/>
</dbReference>
<keyword evidence="1" id="KW-0805">Transcription regulation</keyword>
<dbReference type="PRINTS" id="PR00033">
    <property type="entry name" value="HTHASNC"/>
</dbReference>
<evidence type="ECO:0000313" key="8">
    <source>
        <dbReference type="Proteomes" id="UP000316545"/>
    </source>
</evidence>
<dbReference type="InterPro" id="IPR036390">
    <property type="entry name" value="WH_DNA-bd_sf"/>
</dbReference>
<dbReference type="InterPro" id="IPR011008">
    <property type="entry name" value="Dimeric_a/b-barrel"/>
</dbReference>
<dbReference type="Gene3D" id="3.30.70.920">
    <property type="match status" value="1"/>
</dbReference>
<dbReference type="EMBL" id="VITN01000010">
    <property type="protein sequence ID" value="TWB18398.1"/>
    <property type="molecule type" value="Genomic_DNA"/>
</dbReference>
<sequence>MQIRKGRRATPAGLDTVDEAIIDILRSNGRATNQEIADRLSITAGTVSARLHRLEESKAMRVVAVADFSAHGYNMLIATGVKVLGRPVADVAKDLADLPEVFSLHIMNGAYDIEMLVILHEFGEINTFLLDHVAKIPGISELSPGIAADIVKFEFNVAPL</sequence>